<dbReference type="EC" id="2.7.7.23" evidence="4"/>
<reference evidence="11" key="1">
    <citation type="journal article" date="2020" name="Stud. Mycol.">
        <title>101 Dothideomycetes genomes: a test case for predicting lifestyles and emergence of pathogens.</title>
        <authorList>
            <person name="Haridas S."/>
            <person name="Albert R."/>
            <person name="Binder M."/>
            <person name="Bloem J."/>
            <person name="Labutti K."/>
            <person name="Salamov A."/>
            <person name="Andreopoulos B."/>
            <person name="Baker S."/>
            <person name="Barry K."/>
            <person name="Bills G."/>
            <person name="Bluhm B."/>
            <person name="Cannon C."/>
            <person name="Castanera R."/>
            <person name="Culley D."/>
            <person name="Daum C."/>
            <person name="Ezra D."/>
            <person name="Gonzalez J."/>
            <person name="Henrissat B."/>
            <person name="Kuo A."/>
            <person name="Liang C."/>
            <person name="Lipzen A."/>
            <person name="Lutzoni F."/>
            <person name="Magnuson J."/>
            <person name="Mondo S."/>
            <person name="Nolan M."/>
            <person name="Ohm R."/>
            <person name="Pangilinan J."/>
            <person name="Park H.-J."/>
            <person name="Ramirez L."/>
            <person name="Alfaro M."/>
            <person name="Sun H."/>
            <person name="Tritt A."/>
            <person name="Yoshinaga Y."/>
            <person name="Zwiers L.-H."/>
            <person name="Turgeon B."/>
            <person name="Goodwin S."/>
            <person name="Spatafora J."/>
            <person name="Crous P."/>
            <person name="Grigoriev I."/>
        </authorList>
    </citation>
    <scope>NUCLEOTIDE SEQUENCE</scope>
    <source>
        <strain evidence="11">CBS 125425</strain>
    </source>
</reference>
<dbReference type="AlphaFoldDB" id="A0A9P4QQ13"/>
<comment type="catalytic activity">
    <reaction evidence="9">
        <text>N-acetyl-alpha-D-glucosamine 1-phosphate + UTP + H(+) = UDP-N-acetyl-alpha-D-glucosamine + diphosphate</text>
        <dbReference type="Rhea" id="RHEA:13509"/>
        <dbReference type="ChEBI" id="CHEBI:15378"/>
        <dbReference type="ChEBI" id="CHEBI:33019"/>
        <dbReference type="ChEBI" id="CHEBI:46398"/>
        <dbReference type="ChEBI" id="CHEBI:57705"/>
        <dbReference type="ChEBI" id="CHEBI:57776"/>
        <dbReference type="EC" id="2.7.7.23"/>
    </reaction>
</comment>
<dbReference type="InterPro" id="IPR029044">
    <property type="entry name" value="Nucleotide-diphossugar_trans"/>
</dbReference>
<dbReference type="Proteomes" id="UP000799444">
    <property type="component" value="Unassembled WGS sequence"/>
</dbReference>
<evidence type="ECO:0000256" key="3">
    <source>
        <dbReference type="ARBA" id="ARBA00010401"/>
    </source>
</evidence>
<dbReference type="OrthoDB" id="17395at2759"/>
<proteinExistence type="inferred from homology"/>
<evidence type="ECO:0000256" key="6">
    <source>
        <dbReference type="ARBA" id="ARBA00022695"/>
    </source>
</evidence>
<dbReference type="GO" id="GO:0046872">
    <property type="term" value="F:metal ion binding"/>
    <property type="evidence" value="ECO:0007669"/>
    <property type="project" value="UniProtKB-KW"/>
</dbReference>
<evidence type="ECO:0000259" key="10">
    <source>
        <dbReference type="SMART" id="SM00922"/>
    </source>
</evidence>
<dbReference type="SUPFAM" id="SSF51604">
    <property type="entry name" value="Enolase C-terminal domain-like"/>
    <property type="match status" value="1"/>
</dbReference>
<evidence type="ECO:0000256" key="1">
    <source>
        <dbReference type="ARBA" id="ARBA00001946"/>
    </source>
</evidence>
<evidence type="ECO:0000313" key="11">
    <source>
        <dbReference type="EMBL" id="KAF2731583.1"/>
    </source>
</evidence>
<dbReference type="SFLD" id="SFLDG00179">
    <property type="entry name" value="mandelate_racemase"/>
    <property type="match status" value="1"/>
</dbReference>
<keyword evidence="6" id="KW-0548">Nucleotidyltransferase</keyword>
<dbReference type="NCBIfam" id="NF011968">
    <property type="entry name" value="PRK15440.1"/>
    <property type="match status" value="1"/>
</dbReference>
<dbReference type="Gene3D" id="3.90.550.10">
    <property type="entry name" value="Spore Coat Polysaccharide Biosynthesis Protein SpsA, Chain A"/>
    <property type="match status" value="1"/>
</dbReference>
<evidence type="ECO:0000313" key="12">
    <source>
        <dbReference type="Proteomes" id="UP000799444"/>
    </source>
</evidence>
<organism evidence="11 12">
    <name type="scientific">Polyplosphaeria fusca</name>
    <dbReference type="NCBI Taxonomy" id="682080"/>
    <lineage>
        <taxon>Eukaryota</taxon>
        <taxon>Fungi</taxon>
        <taxon>Dikarya</taxon>
        <taxon>Ascomycota</taxon>
        <taxon>Pezizomycotina</taxon>
        <taxon>Dothideomycetes</taxon>
        <taxon>Pleosporomycetidae</taxon>
        <taxon>Pleosporales</taxon>
        <taxon>Tetraplosphaeriaceae</taxon>
        <taxon>Polyplosphaeria</taxon>
    </lineage>
</organism>
<gene>
    <name evidence="11" type="ORF">EJ04DRAFT_545148</name>
</gene>
<dbReference type="SFLD" id="SFLDF00006">
    <property type="entry name" value="rhamnonate_dehydratase"/>
    <property type="match status" value="1"/>
</dbReference>
<dbReference type="Gene3D" id="3.30.390.10">
    <property type="entry name" value="Enolase-like, N-terminal domain"/>
    <property type="match status" value="1"/>
</dbReference>
<dbReference type="Gene3D" id="3.20.20.120">
    <property type="entry name" value="Enolase-like C-terminal domain"/>
    <property type="match status" value="1"/>
</dbReference>
<keyword evidence="7" id="KW-0479">Metal-binding</keyword>
<dbReference type="GO" id="GO:0050032">
    <property type="term" value="F:L-rhamnonate dehydratase activity"/>
    <property type="evidence" value="ECO:0007669"/>
    <property type="project" value="InterPro"/>
</dbReference>
<dbReference type="GO" id="GO:0006048">
    <property type="term" value="P:UDP-N-acetylglucosamine biosynthetic process"/>
    <property type="evidence" value="ECO:0007669"/>
    <property type="project" value="TreeGrafter"/>
</dbReference>
<dbReference type="InterPro" id="IPR002618">
    <property type="entry name" value="UDPGP_fam"/>
</dbReference>
<dbReference type="PANTHER" id="PTHR11952">
    <property type="entry name" value="UDP- GLUCOSE PYROPHOSPHORYLASE"/>
    <property type="match status" value="1"/>
</dbReference>
<dbReference type="CDD" id="cd04193">
    <property type="entry name" value="UDPGlcNAc_PPase"/>
    <property type="match status" value="1"/>
</dbReference>
<dbReference type="InterPro" id="IPR023444">
    <property type="entry name" value="L-Rhamnon_dehydrat"/>
</dbReference>
<dbReference type="InterPro" id="IPR029017">
    <property type="entry name" value="Enolase-like_N"/>
</dbReference>
<dbReference type="InterPro" id="IPR029065">
    <property type="entry name" value="Enolase_C-like"/>
</dbReference>
<comment type="pathway">
    <text evidence="2">Nucleotide-sugar biosynthesis; UDP-N-acetyl-alpha-D-glucosamine biosynthesis; UDP-N-acetyl-alpha-D-glucosamine from N-acetyl-alpha-D-glucosamine 1-phosphate: step 1/1.</text>
</comment>
<evidence type="ECO:0000256" key="8">
    <source>
        <dbReference type="ARBA" id="ARBA00022842"/>
    </source>
</evidence>
<dbReference type="InterPro" id="IPR013342">
    <property type="entry name" value="Mandelate_racemase_C"/>
</dbReference>
<dbReference type="Pfam" id="PF01704">
    <property type="entry name" value="UDPGP"/>
    <property type="match status" value="1"/>
</dbReference>
<dbReference type="InterPro" id="IPR036849">
    <property type="entry name" value="Enolase-like_C_sf"/>
</dbReference>
<dbReference type="SMART" id="SM00922">
    <property type="entry name" value="MR_MLE"/>
    <property type="match status" value="1"/>
</dbReference>
<comment type="similarity">
    <text evidence="3">Belongs to the UDPGP type 1 family.</text>
</comment>
<accession>A0A9P4QQ13</accession>
<keyword evidence="8" id="KW-0460">Magnesium</keyword>
<evidence type="ECO:0000256" key="5">
    <source>
        <dbReference type="ARBA" id="ARBA00022679"/>
    </source>
</evidence>
<comment type="caution">
    <text evidence="11">The sequence shown here is derived from an EMBL/GenBank/DDBJ whole genome shotgun (WGS) entry which is preliminary data.</text>
</comment>
<dbReference type="InterPro" id="IPR039741">
    <property type="entry name" value="UDP-sugar_pyrophosphorylase"/>
</dbReference>
<protein>
    <recommendedName>
        <fullName evidence="4">UDP-N-acetylglucosamine diphosphorylase</fullName>
        <ecNumber evidence="4">2.7.7.23</ecNumber>
    </recommendedName>
</protein>
<name>A0A9P4QQ13_9PLEO</name>
<evidence type="ECO:0000256" key="2">
    <source>
        <dbReference type="ARBA" id="ARBA00005208"/>
    </source>
</evidence>
<dbReference type="SUPFAM" id="SSF53448">
    <property type="entry name" value="Nucleotide-diphospho-sugar transferases"/>
    <property type="match status" value="1"/>
</dbReference>
<dbReference type="FunFam" id="3.20.20.120:FF:000005">
    <property type="entry name" value="Putative L-rhamnonate dehydratase"/>
    <property type="match status" value="1"/>
</dbReference>
<dbReference type="SFLD" id="SFLDS00001">
    <property type="entry name" value="Enolase"/>
    <property type="match status" value="1"/>
</dbReference>
<evidence type="ECO:0000256" key="4">
    <source>
        <dbReference type="ARBA" id="ARBA00012457"/>
    </source>
</evidence>
<dbReference type="FunFam" id="3.90.550.10:FF:000075">
    <property type="entry name" value="Probable UDP-N-acetylglucosamine pyrophosphorylase"/>
    <property type="match status" value="1"/>
</dbReference>
<dbReference type="EMBL" id="ML996193">
    <property type="protein sequence ID" value="KAF2731583.1"/>
    <property type="molecule type" value="Genomic_DNA"/>
</dbReference>
<sequence length="967" mass="106518">MHPTAKPSASRGFPTISHVRTFITQGPGSGGDYHNVHGGHWLIDSKISTPMSQYEQYRKSRTSWGINVLGSFCVQLEATDGSKGFATGFGGPPACWLVAEHFERFLVGQDPRDTNHLFEQMYRASMFYGRKGLPVAVISVIDLAIWDLLGKIRNEPVYKMIGGATRQRLNFYCTGPEPAAAKAMGFFGAKLPLPYGPGEGVEGLKKNVEFLQKHRESVGPDFPLMVDCYMSLNVPYTIEVVKATEHLNLNWWEECLSPDDTEGFELIKRAHPRMKFTTGEHEYSRYGFRKLIEGRNLDVLQPDVMWVGGMTELLKIAAMAAAYDIPVVPHASGPYSYHFVVSQANSPFQEYLANSPDGKSVLPVFGDLFLNEPIPTKGYLDVAELDKPGFGLELNPNARLIDATNILNPAPARSLKVVPATASFLVQLATVQLFDKHTLNPPDKQFLPPLCCPACIMAAIKETINTALEKLHLTGGQGGSAKEPTEEQLNELKSKYEKAGQEQVFAFYDKLSSAEKAGLFEQLSGFDVSYINEITEKAIHPPKQESTESTIEPLPDNATSSVLDSKAEDLDKWYESGLDLIAENKVAVVLMAGGQGTRLGSSAPKGCYNIGLPSEKSLFQLQGERIARVEQLARKKHGKESVIVPWYVMTSGPTRGPTEKFFEENSYFGLKKENVTIFEQGVLPCISNEGKILLESKSKVAVAPDGNGGLYQALIQSGVVGDMGKRGIQHIHAYCVDNCLVKVADPAFIGFSASKKVDIATKVVRKRNAKESVGLILQKNGRPDVVEYSEIDTADAEAKDSKNPDLLKFRAANIVNHYYSYSFLESIPDWVRKLPHHVARKKIPNVNTETGETVKPDKPNGIKLEQFVFDCFPFLTLDQFACMEVKREDEFSPLKNAPGTGEDDPDTSKKDIMTQGKKWVQAAGAIVVSEAPDDGVEVSPMISYGGEGLDFLKDRTIKAPAVIEKED</sequence>
<comment type="cofactor">
    <cofactor evidence="1">
        <name>Mg(2+)</name>
        <dbReference type="ChEBI" id="CHEBI:18420"/>
    </cofactor>
</comment>
<evidence type="ECO:0000256" key="7">
    <source>
        <dbReference type="ARBA" id="ARBA00022723"/>
    </source>
</evidence>
<dbReference type="Pfam" id="PF13378">
    <property type="entry name" value="MR_MLE_C"/>
    <property type="match status" value="1"/>
</dbReference>
<keyword evidence="12" id="KW-1185">Reference proteome</keyword>
<keyword evidence="5 11" id="KW-0808">Transferase</keyword>
<evidence type="ECO:0000256" key="9">
    <source>
        <dbReference type="ARBA" id="ARBA00048493"/>
    </source>
</evidence>
<feature type="domain" description="Mandelate racemase/muconate lactonizing enzyme C-terminal" evidence="10">
    <location>
        <begin position="176"/>
        <end position="274"/>
    </location>
</feature>
<dbReference type="CDD" id="cd03327">
    <property type="entry name" value="MR_like_2"/>
    <property type="match status" value="1"/>
</dbReference>
<dbReference type="GO" id="GO:0003977">
    <property type="term" value="F:UDP-N-acetylglucosamine diphosphorylase activity"/>
    <property type="evidence" value="ECO:0007669"/>
    <property type="project" value="UniProtKB-EC"/>
</dbReference>
<dbReference type="InterPro" id="IPR013341">
    <property type="entry name" value="Mandelate_racemase_N_dom"/>
</dbReference>
<dbReference type="SUPFAM" id="SSF54826">
    <property type="entry name" value="Enolase N-terminal domain-like"/>
    <property type="match status" value="1"/>
</dbReference>
<dbReference type="Pfam" id="PF02746">
    <property type="entry name" value="MR_MLE_N"/>
    <property type="match status" value="1"/>
</dbReference>
<dbReference type="PANTHER" id="PTHR11952:SF2">
    <property type="entry name" value="LD24639P"/>
    <property type="match status" value="1"/>
</dbReference>